<evidence type="ECO:0000256" key="4">
    <source>
        <dbReference type="ARBA" id="ARBA00023157"/>
    </source>
</evidence>
<keyword evidence="5" id="KW-0325">Glycoprotein</keyword>
<keyword evidence="2" id="KW-0719">Serine esterase</keyword>
<name>A0A8J9VRU5_9NEOP</name>
<evidence type="ECO:0000256" key="5">
    <source>
        <dbReference type="ARBA" id="ARBA00023180"/>
    </source>
</evidence>
<keyword evidence="3 6" id="KW-0378">Hydrolase</keyword>
<dbReference type="InterPro" id="IPR002018">
    <property type="entry name" value="CarbesteraseB"/>
</dbReference>
<dbReference type="OrthoDB" id="19653at2759"/>
<dbReference type="Pfam" id="PF00135">
    <property type="entry name" value="COesterase"/>
    <property type="match status" value="1"/>
</dbReference>
<evidence type="ECO:0000256" key="3">
    <source>
        <dbReference type="ARBA" id="ARBA00022801"/>
    </source>
</evidence>
<feature type="domain" description="Carboxylesterase type B" evidence="7">
    <location>
        <begin position="8"/>
        <end position="516"/>
    </location>
</feature>
<evidence type="ECO:0000313" key="8">
    <source>
        <dbReference type="EMBL" id="CAH0729058.1"/>
    </source>
</evidence>
<keyword evidence="9" id="KW-1185">Reference proteome</keyword>
<dbReference type="Proteomes" id="UP000838878">
    <property type="component" value="Chromosome 7"/>
</dbReference>
<gene>
    <name evidence="8" type="ORF">BINO364_LOCUS14208</name>
</gene>
<evidence type="ECO:0000259" key="7">
    <source>
        <dbReference type="Pfam" id="PF00135"/>
    </source>
</evidence>
<protein>
    <recommendedName>
        <fullName evidence="6">Carboxylic ester hydrolase</fullName>
        <ecNumber evidence="6">3.1.1.-</ecNumber>
    </recommendedName>
</protein>
<evidence type="ECO:0000256" key="1">
    <source>
        <dbReference type="ARBA" id="ARBA00005964"/>
    </source>
</evidence>
<dbReference type="InterPro" id="IPR029058">
    <property type="entry name" value="AB_hydrolase_fold"/>
</dbReference>
<dbReference type="GO" id="GO:0052689">
    <property type="term" value="F:carboxylic ester hydrolase activity"/>
    <property type="evidence" value="ECO:0007669"/>
    <property type="project" value="UniProtKB-KW"/>
</dbReference>
<dbReference type="PANTHER" id="PTHR43142:SF1">
    <property type="entry name" value="CARBOXYLIC ESTER HYDROLASE"/>
    <property type="match status" value="1"/>
</dbReference>
<keyword evidence="4" id="KW-1015">Disulfide bond</keyword>
<dbReference type="PANTHER" id="PTHR43142">
    <property type="entry name" value="CARBOXYLIC ESTER HYDROLASE"/>
    <property type="match status" value="1"/>
</dbReference>
<dbReference type="AlphaFoldDB" id="A0A8J9VRU5"/>
<sequence>MNVMDQPAPEVIIEQGTLSGKISADGTVFEYIGIPYATSNSSTRFKAPGPPPTWEGVYKATDEIHICPQNTIFGVVGDEDCLKVNVYVPAMPKTKPLAVMAYIHGGAFEVGSGGKLLYGPGFLTKKDVILVTFNYRLGLLGFLCLRTKEAPGNAGLKDQIEALKWIKKNIAAFGGDPENITLFGESAGATSASILLISEASNGLFNRVIIQSGSSVSNWAINRKPVWFASFLLKSIGFNTQDPQEIYEIFSNMTLQEITTINVEMTLGLYYDKQLLHLPCIEYDIPGTKPVLTDLPYNIFTKTPKDIAVIHGVNSREGLFLVDKETDEALRERNGQYLFGSDLEFPTEEEARVIAKKVQKFYFDDDEISLKKEMNVTDFYSQLYFEIPAIFETEYLVNRIKSKVYNYVFAHAGYRNFLKLVGRFWNEPGACHGDELFYIFNGNLFEPFKVTKHDRQIIEYMTTMWTNFAKYGDPTPDTSDIPIKWIPSNRERLNFLYIDNELKMGPMLHPEGYQLWKDIYDKYRKTDI</sequence>
<dbReference type="EMBL" id="OV170227">
    <property type="protein sequence ID" value="CAH0729058.1"/>
    <property type="molecule type" value="Genomic_DNA"/>
</dbReference>
<reference evidence="8" key="1">
    <citation type="submission" date="2021-12" db="EMBL/GenBank/DDBJ databases">
        <authorList>
            <person name="Martin H S."/>
        </authorList>
    </citation>
    <scope>NUCLEOTIDE SEQUENCE</scope>
</reference>
<evidence type="ECO:0000256" key="6">
    <source>
        <dbReference type="RuleBase" id="RU361235"/>
    </source>
</evidence>
<dbReference type="SUPFAM" id="SSF53474">
    <property type="entry name" value="alpha/beta-Hydrolases"/>
    <property type="match status" value="1"/>
</dbReference>
<accession>A0A8J9VRU5</accession>
<feature type="non-terminal residue" evidence="8">
    <location>
        <position position="528"/>
    </location>
</feature>
<dbReference type="InterPro" id="IPR019826">
    <property type="entry name" value="Carboxylesterase_B_AS"/>
</dbReference>
<dbReference type="Gene3D" id="3.40.50.1820">
    <property type="entry name" value="alpha/beta hydrolase"/>
    <property type="match status" value="1"/>
</dbReference>
<comment type="similarity">
    <text evidence="1 6">Belongs to the type-B carboxylesterase/lipase family.</text>
</comment>
<dbReference type="EC" id="3.1.1.-" evidence="6"/>
<evidence type="ECO:0000256" key="2">
    <source>
        <dbReference type="ARBA" id="ARBA00022487"/>
    </source>
</evidence>
<evidence type="ECO:0000313" key="9">
    <source>
        <dbReference type="Proteomes" id="UP000838878"/>
    </source>
</evidence>
<organism evidence="8 9">
    <name type="scientific">Brenthis ino</name>
    <name type="common">lesser marbled fritillary</name>
    <dbReference type="NCBI Taxonomy" id="405034"/>
    <lineage>
        <taxon>Eukaryota</taxon>
        <taxon>Metazoa</taxon>
        <taxon>Ecdysozoa</taxon>
        <taxon>Arthropoda</taxon>
        <taxon>Hexapoda</taxon>
        <taxon>Insecta</taxon>
        <taxon>Pterygota</taxon>
        <taxon>Neoptera</taxon>
        <taxon>Endopterygota</taxon>
        <taxon>Lepidoptera</taxon>
        <taxon>Glossata</taxon>
        <taxon>Ditrysia</taxon>
        <taxon>Papilionoidea</taxon>
        <taxon>Nymphalidae</taxon>
        <taxon>Heliconiinae</taxon>
        <taxon>Argynnini</taxon>
        <taxon>Brenthis</taxon>
    </lineage>
</organism>
<dbReference type="PROSITE" id="PS00122">
    <property type="entry name" value="CARBOXYLESTERASE_B_1"/>
    <property type="match status" value="1"/>
</dbReference>
<proteinExistence type="inferred from homology"/>